<dbReference type="InterPro" id="IPR000713">
    <property type="entry name" value="Mur_ligase_N"/>
</dbReference>
<keyword evidence="4" id="KW-0067">ATP-binding</keyword>
<feature type="domain" description="Mur ligase N-terminal catalytic" evidence="10">
    <location>
        <begin position="36"/>
        <end position="135"/>
    </location>
</feature>
<evidence type="ECO:0000256" key="3">
    <source>
        <dbReference type="ARBA" id="ARBA00022741"/>
    </source>
</evidence>
<dbReference type="InterPro" id="IPR013221">
    <property type="entry name" value="Mur_ligase_cen"/>
</dbReference>
<evidence type="ECO:0000259" key="11">
    <source>
        <dbReference type="Pfam" id="PF02875"/>
    </source>
</evidence>
<evidence type="ECO:0000313" key="14">
    <source>
        <dbReference type="Proteomes" id="UP000677126"/>
    </source>
</evidence>
<dbReference type="PANTHER" id="PTHR43445:SF3">
    <property type="entry name" value="UDP-N-ACETYLMURAMATE--L-ALANINE LIGASE"/>
    <property type="match status" value="1"/>
</dbReference>
<feature type="compositionally biased region" description="Low complexity" evidence="9">
    <location>
        <begin position="7"/>
        <end position="25"/>
    </location>
</feature>
<evidence type="ECO:0000256" key="4">
    <source>
        <dbReference type="ARBA" id="ARBA00022840"/>
    </source>
</evidence>
<keyword evidence="14" id="KW-1185">Reference proteome</keyword>
<protein>
    <submittedName>
        <fullName evidence="13">UDP-N-acetylmuramate--alanine ligase</fullName>
    </submittedName>
</protein>
<dbReference type="InterPro" id="IPR036615">
    <property type="entry name" value="Mur_ligase_C_dom_sf"/>
</dbReference>
<dbReference type="RefSeq" id="WP_213501294.1">
    <property type="nucleotide sequence ID" value="NZ_CP054856.1"/>
</dbReference>
<dbReference type="Proteomes" id="UP000677126">
    <property type="component" value="Chromosome"/>
</dbReference>
<reference evidence="13 14" key="1">
    <citation type="journal article" date="2021" name="Int. J. Syst. Evol. Microbiol.">
        <title>Novosphingobium decolorationis sp. nov., an aniline blue-decolourizing bacterium isolated from East Pacific sediment.</title>
        <authorList>
            <person name="Chen X."/>
            <person name="Dong B."/>
            <person name="Chen T."/>
            <person name="Ren N."/>
            <person name="Wang J."/>
            <person name="Xu Y."/>
            <person name="Yang J."/>
            <person name="Zhu S."/>
            <person name="Chen J."/>
        </authorList>
    </citation>
    <scope>NUCLEOTIDE SEQUENCE [LARGE SCALE GENOMIC DNA]</scope>
    <source>
        <strain evidence="13 14">502str22</strain>
    </source>
</reference>
<evidence type="ECO:0000256" key="2">
    <source>
        <dbReference type="ARBA" id="ARBA00022618"/>
    </source>
</evidence>
<evidence type="ECO:0000313" key="13">
    <source>
        <dbReference type="EMBL" id="QVM85791.1"/>
    </source>
</evidence>
<evidence type="ECO:0000256" key="6">
    <source>
        <dbReference type="ARBA" id="ARBA00022984"/>
    </source>
</evidence>
<keyword evidence="6" id="KW-0573">Peptidoglycan synthesis</keyword>
<feature type="region of interest" description="Disordered" evidence="9">
    <location>
        <begin position="1"/>
        <end position="25"/>
    </location>
</feature>
<dbReference type="GO" id="GO:0016874">
    <property type="term" value="F:ligase activity"/>
    <property type="evidence" value="ECO:0007669"/>
    <property type="project" value="UniProtKB-KW"/>
</dbReference>
<feature type="domain" description="Mur ligase central" evidence="12">
    <location>
        <begin position="142"/>
        <end position="320"/>
    </location>
</feature>
<evidence type="ECO:0000256" key="7">
    <source>
        <dbReference type="ARBA" id="ARBA00023306"/>
    </source>
</evidence>
<dbReference type="Pfam" id="PF08245">
    <property type="entry name" value="Mur_ligase_M"/>
    <property type="match status" value="1"/>
</dbReference>
<dbReference type="InterPro" id="IPR050061">
    <property type="entry name" value="MurCDEF_pg_biosynth"/>
</dbReference>
<organism evidence="13 14">
    <name type="scientific">Novosphingobium decolorationis</name>
    <dbReference type="NCBI Taxonomy" id="2698673"/>
    <lineage>
        <taxon>Bacteria</taxon>
        <taxon>Pseudomonadati</taxon>
        <taxon>Pseudomonadota</taxon>
        <taxon>Alphaproteobacteria</taxon>
        <taxon>Sphingomonadales</taxon>
        <taxon>Sphingomonadaceae</taxon>
        <taxon>Novosphingobium</taxon>
    </lineage>
</organism>
<dbReference type="InterPro" id="IPR036565">
    <property type="entry name" value="Mur-like_cat_sf"/>
</dbReference>
<keyword evidence="2" id="KW-0132">Cell division</keyword>
<keyword evidence="7" id="KW-0131">Cell cycle</keyword>
<dbReference type="EMBL" id="CP054856">
    <property type="protein sequence ID" value="QVM85791.1"/>
    <property type="molecule type" value="Genomic_DNA"/>
</dbReference>
<keyword evidence="8" id="KW-0961">Cell wall biogenesis/degradation</keyword>
<gene>
    <name evidence="13" type="ORF">HT578_20650</name>
</gene>
<dbReference type="PANTHER" id="PTHR43445">
    <property type="entry name" value="UDP-N-ACETYLMURAMATE--L-ALANINE LIGASE-RELATED"/>
    <property type="match status" value="1"/>
</dbReference>
<dbReference type="Pfam" id="PF01225">
    <property type="entry name" value="Mur_ligase"/>
    <property type="match status" value="1"/>
</dbReference>
<dbReference type="Pfam" id="PF02875">
    <property type="entry name" value="Mur_ligase_C"/>
    <property type="match status" value="1"/>
</dbReference>
<evidence type="ECO:0000256" key="1">
    <source>
        <dbReference type="ARBA" id="ARBA00022598"/>
    </source>
</evidence>
<sequence>MTQSPEAAAAVPATAPATAPATPTTPADLTANPWFFCGIGGSGMLPLALILKGLGATIAGSDRGRDQGRSPEKFAWLEELGFTLHPQDGSGITQGAQTLVASAAVEDTVPEVVRAKELGCARMSRAQLLATLFNAAGDGIAIGGTSGKSTVTGMTGWILTQTGADPTIMNGAVMKNFVSEDAPFASARVGKGAAFVSEVDESDGSIALYRPKVAALLNVSLDHKSMEELRRLFGDFLASAEIAAINLDDAESAALAHRAKAAITFGITSPNVRLRASEIVEGPTSLQATVHDRLEGTHHALTLQVPGRHNLYNALAAIAASHAAGVPVAEAVAALSSFAGLARRFDIVGTSPSGITVIDDFGHNPDKVAATLTTLKSHPGRVIAFFQPHGYGPLRQMGAELAGVIGRKLGANDVAILCDPVYFGGTVDRSEGSERIVRLIEEAGARAEYVPERSACADRMAEIAQAGDRIVVMGARDDTLTVFARDLLARLA</sequence>
<keyword evidence="3" id="KW-0547">Nucleotide-binding</keyword>
<dbReference type="Gene3D" id="3.40.50.720">
    <property type="entry name" value="NAD(P)-binding Rossmann-like Domain"/>
    <property type="match status" value="1"/>
</dbReference>
<evidence type="ECO:0000256" key="8">
    <source>
        <dbReference type="ARBA" id="ARBA00023316"/>
    </source>
</evidence>
<accession>A0ABX8ED98</accession>
<evidence type="ECO:0000259" key="12">
    <source>
        <dbReference type="Pfam" id="PF08245"/>
    </source>
</evidence>
<dbReference type="SUPFAM" id="SSF51984">
    <property type="entry name" value="MurCD N-terminal domain"/>
    <property type="match status" value="1"/>
</dbReference>
<evidence type="ECO:0000256" key="5">
    <source>
        <dbReference type="ARBA" id="ARBA00022960"/>
    </source>
</evidence>
<proteinExistence type="predicted"/>
<feature type="domain" description="Mur ligase C-terminal" evidence="11">
    <location>
        <begin position="343"/>
        <end position="476"/>
    </location>
</feature>
<evidence type="ECO:0000256" key="9">
    <source>
        <dbReference type="SAM" id="MobiDB-lite"/>
    </source>
</evidence>
<evidence type="ECO:0000259" key="10">
    <source>
        <dbReference type="Pfam" id="PF01225"/>
    </source>
</evidence>
<keyword evidence="5" id="KW-0133">Cell shape</keyword>
<dbReference type="InterPro" id="IPR004101">
    <property type="entry name" value="Mur_ligase_C"/>
</dbReference>
<dbReference type="Gene3D" id="3.90.190.20">
    <property type="entry name" value="Mur ligase, C-terminal domain"/>
    <property type="match status" value="1"/>
</dbReference>
<dbReference type="SUPFAM" id="SSF53244">
    <property type="entry name" value="MurD-like peptide ligases, peptide-binding domain"/>
    <property type="match status" value="1"/>
</dbReference>
<dbReference type="SUPFAM" id="SSF53623">
    <property type="entry name" value="MurD-like peptide ligases, catalytic domain"/>
    <property type="match status" value="1"/>
</dbReference>
<dbReference type="Gene3D" id="3.40.1190.10">
    <property type="entry name" value="Mur-like, catalytic domain"/>
    <property type="match status" value="1"/>
</dbReference>
<name>A0ABX8ED98_9SPHN</name>
<keyword evidence="1 13" id="KW-0436">Ligase</keyword>